<evidence type="ECO:0000256" key="5">
    <source>
        <dbReference type="ARBA" id="ARBA00022801"/>
    </source>
</evidence>
<keyword evidence="5" id="KW-0378">Hydrolase</keyword>
<reference evidence="8" key="1">
    <citation type="journal article" date="2013" name="Genome Biol.">
        <title>Reference genomes and transcriptomes of Nicotiana sylvestris and Nicotiana tomentosiformis.</title>
        <authorList>
            <person name="Sierro N."/>
            <person name="Battey J.N."/>
            <person name="Ouadi S."/>
            <person name="Bovet L."/>
            <person name="Goepfert S."/>
            <person name="Bakaher N."/>
            <person name="Peitsch M.C."/>
            <person name="Ivanov N.V."/>
        </authorList>
    </citation>
    <scope>NUCLEOTIDE SEQUENCE [LARGE SCALE GENOMIC DNA]</scope>
</reference>
<evidence type="ECO:0000313" key="9">
    <source>
        <dbReference type="RefSeq" id="XP_009762572.1"/>
    </source>
</evidence>
<keyword evidence="1" id="KW-0808">Transferase</keyword>
<dbReference type="GO" id="GO:0016787">
    <property type="term" value="F:hydrolase activity"/>
    <property type="evidence" value="ECO:0007669"/>
    <property type="project" value="UniProtKB-KW"/>
</dbReference>
<reference evidence="9" key="2">
    <citation type="submission" date="2025-08" db="UniProtKB">
        <authorList>
            <consortium name="RefSeq"/>
        </authorList>
    </citation>
    <scope>IDENTIFICATION</scope>
    <source>
        <tissue evidence="9">Leaf</tissue>
    </source>
</reference>
<evidence type="ECO:0000259" key="7">
    <source>
        <dbReference type="Pfam" id="PF17917"/>
    </source>
</evidence>
<dbReference type="eggNOG" id="KOG0017">
    <property type="taxonomic scope" value="Eukaryota"/>
</dbReference>
<sequence>MNSAHVNYIVTEKELLAIVFAIEKFPPYLMGAKGIVHTDHAALRYLISKKDSKAWLMRWAYRMAYKKHIGIPPYQLVFEKAHHVPVELEHRAMWPLKQLNLDWDVAANLRVAHFNKLDEFRYHAYASSSLCKEKMKYLCDKYIGNKEFKVGDLILLFNSGLRIFPEKLKSK</sequence>
<proteinExistence type="predicted"/>
<protein>
    <submittedName>
        <fullName evidence="9">Uncharacterized protein LOC104214579</fullName>
    </submittedName>
</protein>
<keyword evidence="4" id="KW-0255">Endonuclease</keyword>
<accession>A0A1U7V2W0</accession>
<keyword evidence="3" id="KW-0540">Nuclease</keyword>
<dbReference type="GO" id="GO:0004519">
    <property type="term" value="F:endonuclease activity"/>
    <property type="evidence" value="ECO:0007669"/>
    <property type="project" value="UniProtKB-KW"/>
</dbReference>
<dbReference type="SUPFAM" id="SSF56672">
    <property type="entry name" value="DNA/RNA polymerases"/>
    <property type="match status" value="1"/>
</dbReference>
<evidence type="ECO:0000256" key="2">
    <source>
        <dbReference type="ARBA" id="ARBA00022695"/>
    </source>
</evidence>
<evidence type="ECO:0000256" key="6">
    <source>
        <dbReference type="ARBA" id="ARBA00022918"/>
    </source>
</evidence>
<organism evidence="8 9">
    <name type="scientific">Nicotiana sylvestris</name>
    <name type="common">Wood tobacco</name>
    <name type="synonym">South American tobacco</name>
    <dbReference type="NCBI Taxonomy" id="4096"/>
    <lineage>
        <taxon>Eukaryota</taxon>
        <taxon>Viridiplantae</taxon>
        <taxon>Streptophyta</taxon>
        <taxon>Embryophyta</taxon>
        <taxon>Tracheophyta</taxon>
        <taxon>Spermatophyta</taxon>
        <taxon>Magnoliopsida</taxon>
        <taxon>eudicotyledons</taxon>
        <taxon>Gunneridae</taxon>
        <taxon>Pentapetalae</taxon>
        <taxon>asterids</taxon>
        <taxon>lamiids</taxon>
        <taxon>Solanales</taxon>
        <taxon>Solanaceae</taxon>
        <taxon>Nicotianoideae</taxon>
        <taxon>Nicotianeae</taxon>
        <taxon>Nicotiana</taxon>
    </lineage>
</organism>
<feature type="domain" description="Reverse transcriptase RNase H-like" evidence="7">
    <location>
        <begin position="2"/>
        <end position="63"/>
    </location>
</feature>
<dbReference type="InterPro" id="IPR041373">
    <property type="entry name" value="RT_RNaseH"/>
</dbReference>
<dbReference type="InterPro" id="IPR043502">
    <property type="entry name" value="DNA/RNA_pol_sf"/>
</dbReference>
<dbReference type="AlphaFoldDB" id="A0A1U7V2W0"/>
<evidence type="ECO:0000256" key="4">
    <source>
        <dbReference type="ARBA" id="ARBA00022759"/>
    </source>
</evidence>
<evidence type="ECO:0000256" key="1">
    <source>
        <dbReference type="ARBA" id="ARBA00022679"/>
    </source>
</evidence>
<name>A0A1U7V2W0_NICSY</name>
<keyword evidence="2" id="KW-0548">Nucleotidyltransferase</keyword>
<dbReference type="RefSeq" id="XP_009762572.1">
    <property type="nucleotide sequence ID" value="XM_009764270.1"/>
</dbReference>
<dbReference type="STRING" id="4096.A0A1U7V2W0"/>
<gene>
    <name evidence="9" type="primary">LOC104214579</name>
</gene>
<keyword evidence="6" id="KW-0695">RNA-directed DNA polymerase</keyword>
<dbReference type="Pfam" id="PF17917">
    <property type="entry name" value="RT_RNaseH"/>
    <property type="match status" value="1"/>
</dbReference>
<dbReference type="PANTHER" id="PTHR34072:SF57">
    <property type="entry name" value="RNA-DIRECTED DNA POLYMERASE"/>
    <property type="match status" value="1"/>
</dbReference>
<dbReference type="GO" id="GO:0003964">
    <property type="term" value="F:RNA-directed DNA polymerase activity"/>
    <property type="evidence" value="ECO:0007669"/>
    <property type="project" value="UniProtKB-KW"/>
</dbReference>
<evidence type="ECO:0000313" key="8">
    <source>
        <dbReference type="Proteomes" id="UP000189701"/>
    </source>
</evidence>
<keyword evidence="8" id="KW-1185">Reference proteome</keyword>
<dbReference type="Proteomes" id="UP000189701">
    <property type="component" value="Unplaced"/>
</dbReference>
<dbReference type="PANTHER" id="PTHR34072">
    <property type="entry name" value="ENZYMATIC POLYPROTEIN-RELATED"/>
    <property type="match status" value="1"/>
</dbReference>
<evidence type="ECO:0000256" key="3">
    <source>
        <dbReference type="ARBA" id="ARBA00022722"/>
    </source>
</evidence>